<evidence type="ECO:0000313" key="5">
    <source>
        <dbReference type="EMBL" id="KAK8968037.1"/>
    </source>
</evidence>
<dbReference type="Gene3D" id="4.10.280.10">
    <property type="entry name" value="Helix-loop-helix DNA-binding domain"/>
    <property type="match status" value="1"/>
</dbReference>
<protein>
    <submittedName>
        <fullName evidence="5">Transcription factor bHLH52</fullName>
    </submittedName>
</protein>
<sequence>MSTTDWHHNHRLARIYLLHRSIRNKTQKHCPEPLPNNLTIHQRLNNSGHTDSTSSSRDQHHYHIIYLFRRTLTITLFRVKSIRSRVCGLSVQIAAARVRRKRINDKTQELGRLIPDGGKNIAEMLQEGHKYARYLHAQMSILELDTFDEFTVILM</sequence>
<keyword evidence="6" id="KW-1185">Reference proteome</keyword>
<keyword evidence="2" id="KW-0805">Transcription regulation</keyword>
<gene>
    <name evidence="5" type="primary">BHLH52</name>
    <name evidence="5" type="ORF">KSP40_PGU022456</name>
</gene>
<feature type="region of interest" description="Disordered" evidence="4">
    <location>
        <begin position="27"/>
        <end position="56"/>
    </location>
</feature>
<dbReference type="InterPro" id="IPR036638">
    <property type="entry name" value="HLH_DNA-bd_sf"/>
</dbReference>
<dbReference type="SUPFAM" id="SSF47459">
    <property type="entry name" value="HLH, helix-loop-helix DNA-binding domain"/>
    <property type="match status" value="1"/>
</dbReference>
<keyword evidence="3" id="KW-0804">Transcription</keyword>
<evidence type="ECO:0000256" key="3">
    <source>
        <dbReference type="ARBA" id="ARBA00023163"/>
    </source>
</evidence>
<dbReference type="Proteomes" id="UP001412067">
    <property type="component" value="Unassembled WGS sequence"/>
</dbReference>
<organism evidence="5 6">
    <name type="scientific">Platanthera guangdongensis</name>
    <dbReference type="NCBI Taxonomy" id="2320717"/>
    <lineage>
        <taxon>Eukaryota</taxon>
        <taxon>Viridiplantae</taxon>
        <taxon>Streptophyta</taxon>
        <taxon>Embryophyta</taxon>
        <taxon>Tracheophyta</taxon>
        <taxon>Spermatophyta</taxon>
        <taxon>Magnoliopsida</taxon>
        <taxon>Liliopsida</taxon>
        <taxon>Asparagales</taxon>
        <taxon>Orchidaceae</taxon>
        <taxon>Orchidoideae</taxon>
        <taxon>Orchideae</taxon>
        <taxon>Orchidinae</taxon>
        <taxon>Platanthera</taxon>
    </lineage>
</organism>
<dbReference type="InterPro" id="IPR045239">
    <property type="entry name" value="bHLH95_bHLH"/>
</dbReference>
<name>A0ABR2MV05_9ASPA</name>
<evidence type="ECO:0000256" key="4">
    <source>
        <dbReference type="SAM" id="MobiDB-lite"/>
    </source>
</evidence>
<evidence type="ECO:0000256" key="2">
    <source>
        <dbReference type="ARBA" id="ARBA00023015"/>
    </source>
</evidence>
<accession>A0ABR2MV05</accession>
<evidence type="ECO:0000256" key="1">
    <source>
        <dbReference type="ARBA" id="ARBA00005510"/>
    </source>
</evidence>
<proteinExistence type="inferred from homology"/>
<evidence type="ECO:0000313" key="6">
    <source>
        <dbReference type="Proteomes" id="UP001412067"/>
    </source>
</evidence>
<dbReference type="CDD" id="cd11393">
    <property type="entry name" value="bHLH_AtbHLH_like"/>
    <property type="match status" value="1"/>
</dbReference>
<comment type="caution">
    <text evidence="5">The sequence shown here is derived from an EMBL/GenBank/DDBJ whole genome shotgun (WGS) entry which is preliminary data.</text>
</comment>
<comment type="similarity">
    <text evidence="1">Belongs to the bHLH protein family.</text>
</comment>
<feature type="compositionally biased region" description="Polar residues" evidence="4">
    <location>
        <begin position="36"/>
        <end position="56"/>
    </location>
</feature>
<dbReference type="EMBL" id="JBBWWR010000004">
    <property type="protein sequence ID" value="KAK8968037.1"/>
    <property type="molecule type" value="Genomic_DNA"/>
</dbReference>
<reference evidence="5 6" key="1">
    <citation type="journal article" date="2022" name="Nat. Plants">
        <title>Genomes of leafy and leafless Platanthera orchids illuminate the evolution of mycoheterotrophy.</title>
        <authorList>
            <person name="Li M.H."/>
            <person name="Liu K.W."/>
            <person name="Li Z."/>
            <person name="Lu H.C."/>
            <person name="Ye Q.L."/>
            <person name="Zhang D."/>
            <person name="Wang J.Y."/>
            <person name="Li Y.F."/>
            <person name="Zhong Z.M."/>
            <person name="Liu X."/>
            <person name="Yu X."/>
            <person name="Liu D.K."/>
            <person name="Tu X.D."/>
            <person name="Liu B."/>
            <person name="Hao Y."/>
            <person name="Liao X.Y."/>
            <person name="Jiang Y.T."/>
            <person name="Sun W.H."/>
            <person name="Chen J."/>
            <person name="Chen Y.Q."/>
            <person name="Ai Y."/>
            <person name="Zhai J.W."/>
            <person name="Wu S.S."/>
            <person name="Zhou Z."/>
            <person name="Hsiao Y.Y."/>
            <person name="Wu W.L."/>
            <person name="Chen Y.Y."/>
            <person name="Lin Y.F."/>
            <person name="Hsu J.L."/>
            <person name="Li C.Y."/>
            <person name="Wang Z.W."/>
            <person name="Zhao X."/>
            <person name="Zhong W.Y."/>
            <person name="Ma X.K."/>
            <person name="Ma L."/>
            <person name="Huang J."/>
            <person name="Chen G.Z."/>
            <person name="Huang M.Z."/>
            <person name="Huang L."/>
            <person name="Peng D.H."/>
            <person name="Luo Y.B."/>
            <person name="Zou S.Q."/>
            <person name="Chen S.P."/>
            <person name="Lan S."/>
            <person name="Tsai W.C."/>
            <person name="Van de Peer Y."/>
            <person name="Liu Z.J."/>
        </authorList>
    </citation>
    <scope>NUCLEOTIDE SEQUENCE [LARGE SCALE GENOMIC DNA]</scope>
    <source>
        <strain evidence="5">Lor288</strain>
    </source>
</reference>